<dbReference type="InterPro" id="IPR032675">
    <property type="entry name" value="LRR_dom_sf"/>
</dbReference>
<dbReference type="InterPro" id="IPR001611">
    <property type="entry name" value="Leu-rich_rpt"/>
</dbReference>
<accession>A0A835D8T9</accession>
<dbReference type="PROSITE" id="PS51450">
    <property type="entry name" value="LRR"/>
    <property type="match status" value="1"/>
</dbReference>
<dbReference type="Pfam" id="PF00560">
    <property type="entry name" value="LRR_1"/>
    <property type="match status" value="4"/>
</dbReference>
<evidence type="ECO:0000256" key="6">
    <source>
        <dbReference type="ARBA" id="ARBA00022729"/>
    </source>
</evidence>
<evidence type="ECO:0000256" key="8">
    <source>
        <dbReference type="ARBA" id="ARBA00022989"/>
    </source>
</evidence>
<dbReference type="InterPro" id="IPR055414">
    <property type="entry name" value="LRR_R13L4/SHOC2-like"/>
</dbReference>
<name>A0A835D8T9_TETSI</name>
<dbReference type="AlphaFoldDB" id="A0A835D8T9"/>
<evidence type="ECO:0000259" key="13">
    <source>
        <dbReference type="Pfam" id="PF08263"/>
    </source>
</evidence>
<dbReference type="SUPFAM" id="SSF52058">
    <property type="entry name" value="L domain-like"/>
    <property type="match status" value="3"/>
</dbReference>
<evidence type="ECO:0000256" key="2">
    <source>
        <dbReference type="ARBA" id="ARBA00009592"/>
    </source>
</evidence>
<evidence type="ECO:0000256" key="7">
    <source>
        <dbReference type="ARBA" id="ARBA00022737"/>
    </source>
</evidence>
<dbReference type="EMBL" id="JABCRI010000016">
    <property type="protein sequence ID" value="KAF8392087.1"/>
    <property type="molecule type" value="Genomic_DNA"/>
</dbReference>
<keyword evidence="16" id="KW-1185">Reference proteome</keyword>
<evidence type="ECO:0000256" key="11">
    <source>
        <dbReference type="SAM" id="Phobius"/>
    </source>
</evidence>
<dbReference type="SMART" id="SM00365">
    <property type="entry name" value="LRR_SD22"/>
    <property type="match status" value="5"/>
</dbReference>
<dbReference type="Pfam" id="PF13855">
    <property type="entry name" value="LRR_8"/>
    <property type="match status" value="2"/>
</dbReference>
<keyword evidence="5 11" id="KW-0812">Transmembrane</keyword>
<keyword evidence="4" id="KW-0433">Leucine-rich repeat</keyword>
<dbReference type="PANTHER" id="PTHR48061">
    <property type="entry name" value="LEUCINE-RICH REPEAT RECEPTOR PROTEIN KINASE EMS1-LIKE-RELATED"/>
    <property type="match status" value="1"/>
</dbReference>
<evidence type="ECO:0008006" key="17">
    <source>
        <dbReference type="Google" id="ProtNLM"/>
    </source>
</evidence>
<dbReference type="GO" id="GO:0005886">
    <property type="term" value="C:plasma membrane"/>
    <property type="evidence" value="ECO:0007669"/>
    <property type="project" value="UniProtKB-SubCell"/>
</dbReference>
<evidence type="ECO:0000256" key="10">
    <source>
        <dbReference type="ARBA" id="ARBA00023180"/>
    </source>
</evidence>
<dbReference type="OrthoDB" id="1910043at2759"/>
<feature type="domain" description="Leucine-rich repeat-containing N-terminal plant-type" evidence="13">
    <location>
        <begin position="28"/>
        <end position="68"/>
    </location>
</feature>
<dbReference type="SMART" id="SM00369">
    <property type="entry name" value="LRR_TYP"/>
    <property type="match status" value="10"/>
</dbReference>
<evidence type="ECO:0000256" key="1">
    <source>
        <dbReference type="ARBA" id="ARBA00004251"/>
    </source>
</evidence>
<dbReference type="PANTHER" id="PTHR48061:SF12">
    <property type="entry name" value="DISEASE RESISTANCE LIKE PROTEIN"/>
    <property type="match status" value="1"/>
</dbReference>
<keyword evidence="9 11" id="KW-0472">Membrane</keyword>
<organism evidence="15 16">
    <name type="scientific">Tetracentron sinense</name>
    <name type="common">Spur-leaf</name>
    <dbReference type="NCBI Taxonomy" id="13715"/>
    <lineage>
        <taxon>Eukaryota</taxon>
        <taxon>Viridiplantae</taxon>
        <taxon>Streptophyta</taxon>
        <taxon>Embryophyta</taxon>
        <taxon>Tracheophyta</taxon>
        <taxon>Spermatophyta</taxon>
        <taxon>Magnoliopsida</taxon>
        <taxon>Trochodendrales</taxon>
        <taxon>Trochodendraceae</taxon>
        <taxon>Tetracentron</taxon>
    </lineage>
</organism>
<dbReference type="FunFam" id="3.80.10.10:FF:000095">
    <property type="entry name" value="LRR receptor-like serine/threonine-protein kinase GSO1"/>
    <property type="match status" value="3"/>
</dbReference>
<dbReference type="InterPro" id="IPR003591">
    <property type="entry name" value="Leu-rich_rpt_typical-subtyp"/>
</dbReference>
<evidence type="ECO:0000256" key="12">
    <source>
        <dbReference type="SAM" id="SignalP"/>
    </source>
</evidence>
<dbReference type="InterPro" id="IPR046956">
    <property type="entry name" value="RLP23-like"/>
</dbReference>
<feature type="signal peptide" evidence="12">
    <location>
        <begin position="1"/>
        <end position="22"/>
    </location>
</feature>
<feature type="transmembrane region" description="Helical" evidence="11">
    <location>
        <begin position="896"/>
        <end position="916"/>
    </location>
</feature>
<protein>
    <recommendedName>
        <fullName evidence="17">Leucine-rich repeat-containing N-terminal plant-type domain-containing protein</fullName>
    </recommendedName>
</protein>
<keyword evidence="7" id="KW-0677">Repeat</keyword>
<comment type="subcellular location">
    <subcellularLocation>
        <location evidence="1">Cell membrane</location>
        <topology evidence="1">Single-pass type I membrane protein</topology>
    </subcellularLocation>
</comment>
<feature type="domain" description="Disease resistance R13L4/SHOC-2-like LRR" evidence="14">
    <location>
        <begin position="301"/>
        <end position="542"/>
    </location>
</feature>
<dbReference type="InterPro" id="IPR013210">
    <property type="entry name" value="LRR_N_plant-typ"/>
</dbReference>
<dbReference type="Proteomes" id="UP000655225">
    <property type="component" value="Unassembled WGS sequence"/>
</dbReference>
<keyword evidence="10" id="KW-0325">Glycoprotein</keyword>
<evidence type="ECO:0000256" key="3">
    <source>
        <dbReference type="ARBA" id="ARBA00022475"/>
    </source>
</evidence>
<keyword evidence="3" id="KW-1003">Cell membrane</keyword>
<comment type="caution">
    <text evidence="15">The sequence shown here is derived from an EMBL/GenBank/DDBJ whole genome shotgun (WGS) entry which is preliminary data.</text>
</comment>
<evidence type="ECO:0000259" key="14">
    <source>
        <dbReference type="Pfam" id="PF23598"/>
    </source>
</evidence>
<proteinExistence type="inferred from homology"/>
<feature type="chain" id="PRO_5032458139" description="Leucine-rich repeat-containing N-terminal plant-type domain-containing protein" evidence="12">
    <location>
        <begin position="23"/>
        <end position="947"/>
    </location>
</feature>
<comment type="similarity">
    <text evidence="2">Belongs to the RLP family.</text>
</comment>
<dbReference type="PRINTS" id="PR00019">
    <property type="entry name" value="LEURICHRPT"/>
</dbReference>
<dbReference type="Gene3D" id="3.80.10.10">
    <property type="entry name" value="Ribonuclease Inhibitor"/>
    <property type="match status" value="4"/>
</dbReference>
<dbReference type="Pfam" id="PF08263">
    <property type="entry name" value="LRRNT_2"/>
    <property type="match status" value="1"/>
</dbReference>
<dbReference type="Pfam" id="PF23598">
    <property type="entry name" value="LRR_14"/>
    <property type="match status" value="1"/>
</dbReference>
<evidence type="ECO:0000313" key="15">
    <source>
        <dbReference type="EMBL" id="KAF8392087.1"/>
    </source>
</evidence>
<sequence>MRSFLCLLFLLSPFHILTYSSSDHPCLHDQSSALLQFKHNFSSVDEPSKVDSWKPNTDCCFWDGVTCDIATGDVIGLDLSDGSLYGSIDSNSSLFHLRRLRTLNLAFNLFNYSQIPSGFHRLTSLTHLNLSYSWFSGQIPFEISGMTQLVSLDLSNWGPYLKLEKPSLGTLVQRLTNLQVLHLDHVNISSVVPDFLANLSSLTSLHLQSCNLYGEFQKRIFLLPNLQSLDLGDNPGLIGNLPEFHFNSSLWYLDLSGTSISGELTNSIGNLKLLNHLYLRGCNFSGSLPSSICNLTQLVSLDLSECNFSGEMLSSFASLTNLNYLGLLSNHLTGPIPSCLSYLSNLTLLDLGYNSLSGEIPSSLFTLASLQWLYLDQNKLHGPIPNSISKLRNLKSLFLSSNNLSGIVELNTFLKLKNLTHLYLDGNRLSLITTVHTDSDFPKFQSLYLSSCNINEFPDFLRNQTELWNLDLSNNKIHGKIPKWIWNVGNETLSYMNLSHNLLQGFDQPPTISPWPRLSTLDLHSNQLQGPLASLLVSTEFFSIANNKLTGEIPPSICNASYLYVLDLSNNSLSGVIPHCLGNFSNSIFVLNLRSNYFHGTIPQMFIKGSSLTTLDLNGNQLEGRVPRSLVHCKMLEVLNLGNNQLNDTFPFWLETLPELQVLDLRSNKFHGPIGHPRTDQAFSKLRIIDLSYNKFVGNLPSTYFLRWSSMMMIDKKKSQLKYMKDNSSYYHDSVMVMNKGQEMFLVKILTIFTAIDLSNNRFQGKIPDSIGNLKSLIVLNLSSNCLTGHIPSSLENLKELESLDLSQNKLSGEIPQQLTSLTFLEVMNLSRNHLTGRIPRGQQFETFSNTSFDGNSGLCGFPLSKICGDADGMKPPPSAFQQGKDLEATSEGFDWHIMLMGYGCGVVIGVVIGYITSWRQNGWLDTTLSKWKGKRSKKREDTRRRR</sequence>
<dbReference type="OMA" id="HRHHPFG"/>
<keyword evidence="6 12" id="KW-0732">Signal</keyword>
<keyword evidence="8 11" id="KW-1133">Transmembrane helix</keyword>
<evidence type="ECO:0000256" key="9">
    <source>
        <dbReference type="ARBA" id="ARBA00023136"/>
    </source>
</evidence>
<reference evidence="15 16" key="1">
    <citation type="submission" date="2020-04" db="EMBL/GenBank/DDBJ databases">
        <title>Plant Genome Project.</title>
        <authorList>
            <person name="Zhang R.-G."/>
        </authorList>
    </citation>
    <scope>NUCLEOTIDE SEQUENCE [LARGE SCALE GENOMIC DNA]</scope>
    <source>
        <strain evidence="15">YNK0</strain>
        <tissue evidence="15">Leaf</tissue>
    </source>
</reference>
<evidence type="ECO:0000256" key="4">
    <source>
        <dbReference type="ARBA" id="ARBA00022614"/>
    </source>
</evidence>
<evidence type="ECO:0000256" key="5">
    <source>
        <dbReference type="ARBA" id="ARBA00022692"/>
    </source>
</evidence>
<gene>
    <name evidence="15" type="ORF">HHK36_022428</name>
</gene>
<evidence type="ECO:0000313" key="16">
    <source>
        <dbReference type="Proteomes" id="UP000655225"/>
    </source>
</evidence>